<dbReference type="Proteomes" id="UP000325243">
    <property type="component" value="Unassembled WGS sequence"/>
</dbReference>
<keyword evidence="2" id="KW-1185">Reference proteome</keyword>
<dbReference type="AlphaFoldDB" id="A0A5S4V8D9"/>
<dbReference type="PANTHER" id="PTHR18901:SF38">
    <property type="entry name" value="PSEUDOURIDINE-5'-PHOSPHATASE"/>
    <property type="match status" value="1"/>
</dbReference>
<dbReference type="Gene3D" id="3.40.50.1000">
    <property type="entry name" value="HAD superfamily/HAD-like"/>
    <property type="match status" value="1"/>
</dbReference>
<organism evidence="1 2">
    <name type="scientific">Agromyces mariniharenae</name>
    <dbReference type="NCBI Taxonomy" id="2604423"/>
    <lineage>
        <taxon>Bacteria</taxon>
        <taxon>Bacillati</taxon>
        <taxon>Actinomycetota</taxon>
        <taxon>Actinomycetes</taxon>
        <taxon>Micrococcales</taxon>
        <taxon>Microbacteriaceae</taxon>
        <taxon>Agromyces</taxon>
    </lineage>
</organism>
<dbReference type="NCBIfam" id="TIGR01509">
    <property type="entry name" value="HAD-SF-IA-v3"/>
    <property type="match status" value="1"/>
</dbReference>
<evidence type="ECO:0000313" key="1">
    <source>
        <dbReference type="EMBL" id="TYL53581.1"/>
    </source>
</evidence>
<dbReference type="RefSeq" id="WP_148733048.1">
    <property type="nucleotide sequence ID" value="NZ_VSSB01000001.1"/>
</dbReference>
<accession>A0A5S4V8D9</accession>
<dbReference type="PANTHER" id="PTHR18901">
    <property type="entry name" value="2-DEOXYGLUCOSE-6-PHOSPHATE PHOSPHATASE 2"/>
    <property type="match status" value="1"/>
</dbReference>
<evidence type="ECO:0000313" key="2">
    <source>
        <dbReference type="Proteomes" id="UP000325243"/>
    </source>
</evidence>
<dbReference type="Pfam" id="PF00702">
    <property type="entry name" value="Hydrolase"/>
    <property type="match status" value="1"/>
</dbReference>
<dbReference type="InterPro" id="IPR006439">
    <property type="entry name" value="HAD-SF_hydro_IA"/>
</dbReference>
<dbReference type="SFLD" id="SFLDG01135">
    <property type="entry name" value="C1.5.6:_HAD__Beta-PGM__Phospha"/>
    <property type="match status" value="1"/>
</dbReference>
<gene>
    <name evidence="1" type="ORF">FYC51_07955</name>
</gene>
<dbReference type="SFLD" id="SFLDS00003">
    <property type="entry name" value="Haloacid_Dehalogenase"/>
    <property type="match status" value="1"/>
</dbReference>
<sequence length="215" mass="22941">MIEAVVFDMDGVIVDSEERWEAVRRQLVLDAGRPYPDEATRRMQGMSAPEWEAYLHDDLGVPGTPAEIGRRVVAEIEATYRADLPLIPGVDEAVRALAARYPLAVASSSNRELIELALSLAGLADLFRAVVSSEEVERGKPAPDVYLEAASRLGVAPTACVAVEDSSNGLRSAHAAGMRVVAVPNRAYPPADDALALADVVLDSIRQLTPEAVAA</sequence>
<dbReference type="InterPro" id="IPR036412">
    <property type="entry name" value="HAD-like_sf"/>
</dbReference>
<dbReference type="SFLD" id="SFLDG01129">
    <property type="entry name" value="C1.5:_HAD__Beta-PGM__Phosphata"/>
    <property type="match status" value="1"/>
</dbReference>
<name>A0A5S4V8D9_9MICO</name>
<dbReference type="EMBL" id="VSSB01000001">
    <property type="protein sequence ID" value="TYL53581.1"/>
    <property type="molecule type" value="Genomic_DNA"/>
</dbReference>
<proteinExistence type="predicted"/>
<dbReference type="Gene3D" id="1.10.150.240">
    <property type="entry name" value="Putative phosphatase, domain 2"/>
    <property type="match status" value="1"/>
</dbReference>
<comment type="caution">
    <text evidence="1">The sequence shown here is derived from an EMBL/GenBank/DDBJ whole genome shotgun (WGS) entry which is preliminary data.</text>
</comment>
<reference evidence="1 2" key="1">
    <citation type="submission" date="2019-08" db="EMBL/GenBank/DDBJ databases">
        <authorList>
            <person name="Hu J."/>
        </authorList>
    </citation>
    <scope>NUCLEOTIDE SEQUENCE [LARGE SCALE GENOMIC DNA]</scope>
    <source>
        <strain evidence="1 2">NEAU-184</strain>
    </source>
</reference>
<dbReference type="InterPro" id="IPR023214">
    <property type="entry name" value="HAD_sf"/>
</dbReference>
<protein>
    <submittedName>
        <fullName evidence="1">HAD family phosphatase</fullName>
    </submittedName>
</protein>
<dbReference type="PRINTS" id="PR00413">
    <property type="entry name" value="HADHALOGNASE"/>
</dbReference>
<dbReference type="InterPro" id="IPR023198">
    <property type="entry name" value="PGP-like_dom2"/>
</dbReference>
<dbReference type="SUPFAM" id="SSF56784">
    <property type="entry name" value="HAD-like"/>
    <property type="match status" value="1"/>
</dbReference>